<proteinExistence type="predicted"/>
<organism evidence="1 2">
    <name type="scientific">Arthrobacter ginkgonis</name>
    <dbReference type="NCBI Taxonomy" id="1630594"/>
    <lineage>
        <taxon>Bacteria</taxon>
        <taxon>Bacillati</taxon>
        <taxon>Actinomycetota</taxon>
        <taxon>Actinomycetes</taxon>
        <taxon>Micrococcales</taxon>
        <taxon>Micrococcaceae</taxon>
        <taxon>Arthrobacter</taxon>
    </lineage>
</organism>
<evidence type="ECO:0000313" key="1">
    <source>
        <dbReference type="EMBL" id="GAA3683303.1"/>
    </source>
</evidence>
<reference evidence="2" key="1">
    <citation type="journal article" date="2019" name="Int. J. Syst. Evol. Microbiol.">
        <title>The Global Catalogue of Microorganisms (GCM) 10K type strain sequencing project: providing services to taxonomists for standard genome sequencing and annotation.</title>
        <authorList>
            <consortium name="The Broad Institute Genomics Platform"/>
            <consortium name="The Broad Institute Genome Sequencing Center for Infectious Disease"/>
            <person name="Wu L."/>
            <person name="Ma J."/>
        </authorList>
    </citation>
    <scope>NUCLEOTIDE SEQUENCE [LARGE SCALE GENOMIC DNA]</scope>
    <source>
        <strain evidence="2">JCM 30742</strain>
    </source>
</reference>
<keyword evidence="2" id="KW-1185">Reference proteome</keyword>
<gene>
    <name evidence="1" type="ORF">GCM10023081_21510</name>
</gene>
<name>A0ABP7CB23_9MICC</name>
<accession>A0ABP7CB23</accession>
<sequence length="62" mass="6661">MAEGAAQPKASGQIEGQDVAVLGSEAVGQPHLRAFNADHLLDFRGPVAQYLAIELRFKVLEE</sequence>
<comment type="caution">
    <text evidence="1">The sequence shown here is derived from an EMBL/GenBank/DDBJ whole genome shotgun (WGS) entry which is preliminary data.</text>
</comment>
<dbReference type="EMBL" id="BAABEO010000012">
    <property type="protein sequence ID" value="GAA3683303.1"/>
    <property type="molecule type" value="Genomic_DNA"/>
</dbReference>
<evidence type="ECO:0000313" key="2">
    <source>
        <dbReference type="Proteomes" id="UP001500752"/>
    </source>
</evidence>
<protein>
    <submittedName>
        <fullName evidence="1">Uncharacterized protein</fullName>
    </submittedName>
</protein>
<dbReference type="Proteomes" id="UP001500752">
    <property type="component" value="Unassembled WGS sequence"/>
</dbReference>